<dbReference type="AlphaFoldDB" id="A0A1W1W013"/>
<name>A0A1W1W013_9BACT</name>
<dbReference type="GO" id="GO:0071949">
    <property type="term" value="F:FAD binding"/>
    <property type="evidence" value="ECO:0007669"/>
    <property type="project" value="InterPro"/>
</dbReference>
<dbReference type="Gene3D" id="3.30.70.100">
    <property type="match status" value="1"/>
</dbReference>
<dbReference type="InterPro" id="IPR007024">
    <property type="entry name" value="BLUF_domain"/>
</dbReference>
<feature type="domain" description="BLUF" evidence="1">
    <location>
        <begin position="57"/>
        <end position="148"/>
    </location>
</feature>
<protein>
    <submittedName>
        <fullName evidence="2">BLUF domain protein</fullName>
    </submittedName>
</protein>
<sequence>MDDLSTEAARRRAIALATALATNTSLAPQAYERTLLERYALGELTLDQVLQRLDTRVQQLFYRSRATQAFAEDHLRALMDESRAHNEAHGITGVLCYSERQFVQLLEGTPEHVHALYERIQRDPRHAQVTTLYDEASGQRFFANWQMGFVRVDADEFHWVLTSLARPSDDQELARQYVQDPALRLLLEAFTRA</sequence>
<evidence type="ECO:0000259" key="1">
    <source>
        <dbReference type="PROSITE" id="PS50925"/>
    </source>
</evidence>
<accession>A0A1W1W013</accession>
<dbReference type="GO" id="GO:0009882">
    <property type="term" value="F:blue light photoreceptor activity"/>
    <property type="evidence" value="ECO:0007669"/>
    <property type="project" value="InterPro"/>
</dbReference>
<dbReference type="PROSITE" id="PS50925">
    <property type="entry name" value="BLUF"/>
    <property type="match status" value="1"/>
</dbReference>
<dbReference type="STRING" id="645990.SAMN00120144_3771"/>
<dbReference type="RefSeq" id="WP_084447045.1">
    <property type="nucleotide sequence ID" value="NZ_FWWW01000089.1"/>
</dbReference>
<gene>
    <name evidence="2" type="ORF">SAMN00120144_3771</name>
</gene>
<proteinExistence type="predicted"/>
<dbReference type="Pfam" id="PF04940">
    <property type="entry name" value="BLUF"/>
    <property type="match status" value="1"/>
</dbReference>
<dbReference type="SMART" id="SM01034">
    <property type="entry name" value="BLUF"/>
    <property type="match status" value="1"/>
</dbReference>
<dbReference type="OrthoDB" id="1122028at2"/>
<dbReference type="InterPro" id="IPR036046">
    <property type="entry name" value="Acylphosphatase-like_dom_sf"/>
</dbReference>
<reference evidence="2 3" key="1">
    <citation type="submission" date="2017-04" db="EMBL/GenBank/DDBJ databases">
        <authorList>
            <person name="Afonso C.L."/>
            <person name="Miller P.J."/>
            <person name="Scott M.A."/>
            <person name="Spackman E."/>
            <person name="Goraichik I."/>
            <person name="Dimitrov K.M."/>
            <person name="Suarez D.L."/>
            <person name="Swayne D.E."/>
        </authorList>
    </citation>
    <scope>NUCLEOTIDE SEQUENCE [LARGE SCALE GENOMIC DNA]</scope>
    <source>
        <strain evidence="2 3">DSM 11622</strain>
    </source>
</reference>
<dbReference type="Proteomes" id="UP000192266">
    <property type="component" value="Unassembled WGS sequence"/>
</dbReference>
<keyword evidence="3" id="KW-1185">Reference proteome</keyword>
<organism evidence="2 3">
    <name type="scientific">Hymenobacter roseosalivarius DSM 11622</name>
    <dbReference type="NCBI Taxonomy" id="645990"/>
    <lineage>
        <taxon>Bacteria</taxon>
        <taxon>Pseudomonadati</taxon>
        <taxon>Bacteroidota</taxon>
        <taxon>Cytophagia</taxon>
        <taxon>Cytophagales</taxon>
        <taxon>Hymenobacteraceae</taxon>
        <taxon>Hymenobacter</taxon>
    </lineage>
</organism>
<evidence type="ECO:0000313" key="3">
    <source>
        <dbReference type="Proteomes" id="UP000192266"/>
    </source>
</evidence>
<evidence type="ECO:0000313" key="2">
    <source>
        <dbReference type="EMBL" id="SMB98945.1"/>
    </source>
</evidence>
<dbReference type="EMBL" id="FWWW01000089">
    <property type="protein sequence ID" value="SMB98945.1"/>
    <property type="molecule type" value="Genomic_DNA"/>
</dbReference>
<dbReference type="SUPFAM" id="SSF54975">
    <property type="entry name" value="Acylphosphatase/BLUF domain-like"/>
    <property type="match status" value="1"/>
</dbReference>